<comment type="subcellular location">
    <subcellularLocation>
        <location evidence="1">Cell envelope</location>
    </subcellularLocation>
</comment>
<proteinExistence type="inferred from homology"/>
<comment type="similarity">
    <text evidence="2">Belongs to the bacterial solute-binding protein 8 family.</text>
</comment>
<dbReference type="PANTHER" id="PTHR30532:SF24">
    <property type="entry name" value="FERRIC ENTEROBACTIN-BINDING PERIPLASMIC PROTEIN FEPB"/>
    <property type="match status" value="1"/>
</dbReference>
<sequence>MLLATACSSNGSKNSVPKSVTIRHIFGETTIPAPPNRVVSAGLTEQDDLLALGVVPVAVTNWFGDQPFGVWPWAQSELGGAQPVLLNLDNGIQVDQIAKLKPDLVVAVNAGLDADTYQRLTAIAPTIAQSDGDAFFEPWKDQATAVGTAVFQADRMKQLITDVDNKFADVAKNDAGFKDKKALLLAGSFYAGALTATLPGWRTDFLTSMGFQIPNSISAFAVDSSRAAIPRDKLADALDGADVLIWSTESDADQAALLADPAVAALSATQLKRNVFTGKDLAGAIAFSSPLSYPVVADQLPPLLSRALG</sequence>
<evidence type="ECO:0000313" key="7">
    <source>
        <dbReference type="Proteomes" id="UP001139068"/>
    </source>
</evidence>
<dbReference type="PANTHER" id="PTHR30532">
    <property type="entry name" value="IRON III DICITRATE-BINDING PERIPLASMIC PROTEIN"/>
    <property type="match status" value="1"/>
</dbReference>
<keyword evidence="7" id="KW-1185">Reference proteome</keyword>
<evidence type="ECO:0000256" key="1">
    <source>
        <dbReference type="ARBA" id="ARBA00004196"/>
    </source>
</evidence>
<gene>
    <name evidence="6" type="ORF">K9U37_02035</name>
</gene>
<evidence type="ECO:0000256" key="4">
    <source>
        <dbReference type="ARBA" id="ARBA00022729"/>
    </source>
</evidence>
<feature type="domain" description="Fe/B12 periplasmic-binding" evidence="5">
    <location>
        <begin position="37"/>
        <end position="308"/>
    </location>
</feature>
<name>A0ABS9YRC7_9MYCO</name>
<protein>
    <submittedName>
        <fullName evidence="6">ABC transporter substrate-binding protein</fullName>
    </submittedName>
</protein>
<dbReference type="EMBL" id="JAIVFL010000001">
    <property type="protein sequence ID" value="MCI4673800.1"/>
    <property type="molecule type" value="Genomic_DNA"/>
</dbReference>
<keyword evidence="3" id="KW-0813">Transport</keyword>
<dbReference type="Proteomes" id="UP001139068">
    <property type="component" value="Unassembled WGS sequence"/>
</dbReference>
<dbReference type="InterPro" id="IPR002491">
    <property type="entry name" value="ABC_transptr_periplasmic_BD"/>
</dbReference>
<dbReference type="Pfam" id="PF01497">
    <property type="entry name" value="Peripla_BP_2"/>
    <property type="match status" value="1"/>
</dbReference>
<organism evidence="6 7">
    <name type="scientific">Candidatus Mycolicibacterium alkanivorans</name>
    <dbReference type="NCBI Taxonomy" id="2954114"/>
    <lineage>
        <taxon>Bacteria</taxon>
        <taxon>Bacillati</taxon>
        <taxon>Actinomycetota</taxon>
        <taxon>Actinomycetes</taxon>
        <taxon>Mycobacteriales</taxon>
        <taxon>Mycobacteriaceae</taxon>
        <taxon>Mycolicibacterium</taxon>
    </lineage>
</organism>
<dbReference type="PROSITE" id="PS50983">
    <property type="entry name" value="FE_B12_PBP"/>
    <property type="match status" value="1"/>
</dbReference>
<dbReference type="InterPro" id="IPR051313">
    <property type="entry name" value="Bact_iron-sidero_bind"/>
</dbReference>
<evidence type="ECO:0000256" key="2">
    <source>
        <dbReference type="ARBA" id="ARBA00008814"/>
    </source>
</evidence>
<comment type="caution">
    <text evidence="6">The sequence shown here is derived from an EMBL/GenBank/DDBJ whole genome shotgun (WGS) entry which is preliminary data.</text>
</comment>
<evidence type="ECO:0000256" key="3">
    <source>
        <dbReference type="ARBA" id="ARBA00022448"/>
    </source>
</evidence>
<evidence type="ECO:0000259" key="5">
    <source>
        <dbReference type="PROSITE" id="PS50983"/>
    </source>
</evidence>
<keyword evidence="4" id="KW-0732">Signal</keyword>
<dbReference type="Gene3D" id="3.40.50.1980">
    <property type="entry name" value="Nitrogenase molybdenum iron protein domain"/>
    <property type="match status" value="2"/>
</dbReference>
<evidence type="ECO:0000313" key="6">
    <source>
        <dbReference type="EMBL" id="MCI4673800.1"/>
    </source>
</evidence>
<accession>A0ABS9YRC7</accession>
<reference evidence="6" key="1">
    <citation type="journal article" date="2022" name="ISME J.">
        <title>Identification of active gaseous-alkane degraders at natural gas seeps.</title>
        <authorList>
            <person name="Farhan Ul Haque M."/>
            <person name="Hernandez M."/>
            <person name="Crombie A.T."/>
            <person name="Murrell J.C."/>
        </authorList>
    </citation>
    <scope>NUCLEOTIDE SEQUENCE</scope>
    <source>
        <strain evidence="6">ANDR5</strain>
    </source>
</reference>
<dbReference type="SUPFAM" id="SSF53807">
    <property type="entry name" value="Helical backbone' metal receptor"/>
    <property type="match status" value="1"/>
</dbReference>